<dbReference type="SUPFAM" id="SSF109709">
    <property type="entry name" value="KorB DNA-binding domain-like"/>
    <property type="match status" value="1"/>
</dbReference>
<dbReference type="AlphaFoldDB" id="A0A4Q5ABX5"/>
<dbReference type="FunFam" id="1.10.10.2830:FF:000001">
    <property type="entry name" value="Chromosome partitioning protein ParB"/>
    <property type="match status" value="1"/>
</dbReference>
<accession>A0A4Q5ABX5</accession>
<keyword evidence="2" id="KW-0159">Chromosome partition</keyword>
<protein>
    <submittedName>
        <fullName evidence="5">Chromosome partitioning protein ParB</fullName>
    </submittedName>
</protein>
<evidence type="ECO:0000256" key="2">
    <source>
        <dbReference type="ARBA" id="ARBA00022829"/>
    </source>
</evidence>
<dbReference type="Gene3D" id="3.90.1530.30">
    <property type="match status" value="1"/>
</dbReference>
<dbReference type="Proteomes" id="UP000294221">
    <property type="component" value="Unassembled WGS sequence"/>
</dbReference>
<organism evidence="5 6">
    <name type="scientific">Bifidobacterium pseudolongum subsp. pseudolongum</name>
    <dbReference type="NCBI Taxonomy" id="31954"/>
    <lineage>
        <taxon>Bacteria</taxon>
        <taxon>Bacillati</taxon>
        <taxon>Actinomycetota</taxon>
        <taxon>Actinomycetes</taxon>
        <taxon>Bifidobacteriales</taxon>
        <taxon>Bifidobacteriaceae</taxon>
        <taxon>Bifidobacterium</taxon>
    </lineage>
</organism>
<dbReference type="GO" id="GO:0003677">
    <property type="term" value="F:DNA binding"/>
    <property type="evidence" value="ECO:0007669"/>
    <property type="project" value="InterPro"/>
</dbReference>
<dbReference type="InterPro" id="IPR050336">
    <property type="entry name" value="Chromosome_partition/occlusion"/>
</dbReference>
<feature type="region of interest" description="Disordered" evidence="3">
    <location>
        <begin position="1"/>
        <end position="77"/>
    </location>
</feature>
<evidence type="ECO:0000313" key="6">
    <source>
        <dbReference type="Proteomes" id="UP000294221"/>
    </source>
</evidence>
<feature type="region of interest" description="Disordered" evidence="3">
    <location>
        <begin position="389"/>
        <end position="409"/>
    </location>
</feature>
<dbReference type="PANTHER" id="PTHR33375:SF1">
    <property type="entry name" value="CHROMOSOME-PARTITIONING PROTEIN PARB-RELATED"/>
    <property type="match status" value="1"/>
</dbReference>
<dbReference type="InterPro" id="IPR041468">
    <property type="entry name" value="HTH_ParB/Spo0J"/>
</dbReference>
<evidence type="ECO:0000259" key="4">
    <source>
        <dbReference type="SMART" id="SM00470"/>
    </source>
</evidence>
<dbReference type="NCBIfam" id="TIGR00180">
    <property type="entry name" value="parB_part"/>
    <property type="match status" value="1"/>
</dbReference>
<evidence type="ECO:0000313" key="5">
    <source>
        <dbReference type="EMBL" id="RYQ23926.1"/>
    </source>
</evidence>
<dbReference type="GO" id="GO:0007059">
    <property type="term" value="P:chromosome segregation"/>
    <property type="evidence" value="ECO:0007669"/>
    <property type="project" value="UniProtKB-KW"/>
</dbReference>
<evidence type="ECO:0000256" key="3">
    <source>
        <dbReference type="SAM" id="MobiDB-lite"/>
    </source>
</evidence>
<evidence type="ECO:0000256" key="1">
    <source>
        <dbReference type="ARBA" id="ARBA00006295"/>
    </source>
</evidence>
<proteinExistence type="inferred from homology"/>
<name>A0A4Q5ABX5_9BIFI</name>
<feature type="domain" description="ParB-like N-terminal" evidence="4">
    <location>
        <begin position="175"/>
        <end position="288"/>
    </location>
</feature>
<dbReference type="Gene3D" id="1.10.10.2830">
    <property type="match status" value="1"/>
</dbReference>
<dbReference type="Pfam" id="PF17762">
    <property type="entry name" value="HTH_ParB"/>
    <property type="match status" value="1"/>
</dbReference>
<dbReference type="PANTHER" id="PTHR33375">
    <property type="entry name" value="CHROMOSOME-PARTITIONING PROTEIN PARB-RELATED"/>
    <property type="match status" value="1"/>
</dbReference>
<dbReference type="Pfam" id="PF02195">
    <property type="entry name" value="ParB_N"/>
    <property type="match status" value="1"/>
</dbReference>
<sequence length="454" mass="49047">MASKSRLGRGLGALFPSLPGEEPAKPAVEPEEPAPAPQPVRKRAAAGRPTRTRKAQPAAPAETAMPAGPISPLESTIPSMGEMTRHAETVSKLAAPMTLQPEAAEHKPVAQAPAKPQAKAPAAKSAKRAAMPAISDMAHPSDMFFDGTPIAPKAGVDAKPAAEPRLKPVEGGYLVELETAQIGPNLHQPRTVFNDDELRELAESIKEVGVLQPIVVRKRPAEQIRAAHAQPQQEGGDRFADRMDSEYELIMGERRWRASQLAGLATIPAIVKTTADDYMLRDALLENLHRVALNPLEEAAAYQQMIDEFGLTQLQLAKSVSKSRPQIANTLRLMNLPASVQKRVVAGQISAGHARALLGLPSDAAMEKLAQRIVDEGLSVRSVEEIVSMQTADQPKKPKANKHNPWAGSPIQLNLEKRFDTKVSIKGSEQHGRIEIVFSSPEEMDRIIALLDPQ</sequence>
<dbReference type="GO" id="GO:0005694">
    <property type="term" value="C:chromosome"/>
    <property type="evidence" value="ECO:0007669"/>
    <property type="project" value="TreeGrafter"/>
</dbReference>
<feature type="compositionally biased region" description="Basic residues" evidence="3">
    <location>
        <begin position="40"/>
        <end position="54"/>
    </location>
</feature>
<dbReference type="EMBL" id="RYUN01000001">
    <property type="protein sequence ID" value="RYQ23926.1"/>
    <property type="molecule type" value="Genomic_DNA"/>
</dbReference>
<dbReference type="InterPro" id="IPR003115">
    <property type="entry name" value="ParB_N"/>
</dbReference>
<dbReference type="SMART" id="SM00470">
    <property type="entry name" value="ParB"/>
    <property type="match status" value="1"/>
</dbReference>
<dbReference type="RefSeq" id="WP_033489264.1">
    <property type="nucleotide sequence ID" value="NZ_CP093555.1"/>
</dbReference>
<dbReference type="InterPro" id="IPR036086">
    <property type="entry name" value="ParB/Sulfiredoxin_sf"/>
</dbReference>
<reference evidence="5 6" key="1">
    <citation type="submission" date="2018-12" db="EMBL/GenBank/DDBJ databases">
        <title>Unveiling genomic diversity among members of the Bifidobacterium pseudolongum species, a widely distributed gut commensal of the animal kingdom.</title>
        <authorList>
            <person name="Lugli G.A."/>
            <person name="Duranti S."/>
            <person name="Albert K."/>
            <person name="Mancabelli L."/>
            <person name="Napoli S."/>
            <person name="Viappiani A."/>
            <person name="Anzalone R."/>
            <person name="Longhi G."/>
            <person name="Milani C."/>
            <person name="Turroni F."/>
            <person name="Alessandri G."/>
            <person name="Sela D.A."/>
            <person name="Van Sinderen D."/>
            <person name="Ventura M."/>
        </authorList>
    </citation>
    <scope>NUCLEOTIDE SEQUENCE [LARGE SCALE GENOMIC DNA]</scope>
    <source>
        <strain evidence="5 6">2054B</strain>
    </source>
</reference>
<dbReference type="InterPro" id="IPR004437">
    <property type="entry name" value="ParB/RepB/Spo0J"/>
</dbReference>
<dbReference type="CDD" id="cd16393">
    <property type="entry name" value="SPO0J_N"/>
    <property type="match status" value="1"/>
</dbReference>
<comment type="caution">
    <text evidence="5">The sequence shown here is derived from an EMBL/GenBank/DDBJ whole genome shotgun (WGS) entry which is preliminary data.</text>
</comment>
<dbReference type="GO" id="GO:0045881">
    <property type="term" value="P:positive regulation of sporulation resulting in formation of a cellular spore"/>
    <property type="evidence" value="ECO:0007669"/>
    <property type="project" value="TreeGrafter"/>
</dbReference>
<dbReference type="SUPFAM" id="SSF110849">
    <property type="entry name" value="ParB/Sulfiredoxin"/>
    <property type="match status" value="1"/>
</dbReference>
<gene>
    <name evidence="5" type="ORF">PG2054B_0040</name>
</gene>
<comment type="similarity">
    <text evidence="1">Belongs to the ParB family.</text>
</comment>